<keyword evidence="4 6" id="KW-0472">Membrane</keyword>
<feature type="non-terminal residue" evidence="7">
    <location>
        <position position="83"/>
    </location>
</feature>
<dbReference type="AlphaFoldDB" id="A0AAN5CL13"/>
<feature type="transmembrane region" description="Helical" evidence="6">
    <location>
        <begin position="15"/>
        <end position="39"/>
    </location>
</feature>
<dbReference type="PANTHER" id="PTHR31357:SF5">
    <property type="entry name" value="SERPENTINE RECEPTOR CLASS ALPHA-1-RELATED"/>
    <property type="match status" value="1"/>
</dbReference>
<evidence type="ECO:0000256" key="1">
    <source>
        <dbReference type="ARBA" id="ARBA00004141"/>
    </source>
</evidence>
<keyword evidence="3 6" id="KW-1133">Transmembrane helix</keyword>
<sequence>FSSTLGKALSKADLIVLNAAINIVPYYCLIAPLIILVLIRHGRFERSNVVRGFITTQRGDASSDMYFSQLTRSWSEEGIIGQK</sequence>
<protein>
    <recommendedName>
        <fullName evidence="9">G protein-coupled receptor</fullName>
    </recommendedName>
</protein>
<proteinExistence type="inferred from homology"/>
<evidence type="ECO:0000256" key="2">
    <source>
        <dbReference type="ARBA" id="ARBA00022692"/>
    </source>
</evidence>
<comment type="subcellular location">
    <subcellularLocation>
        <location evidence="1">Membrane</location>
        <topology evidence="1">Multi-pass membrane protein</topology>
    </subcellularLocation>
</comment>
<evidence type="ECO:0000313" key="8">
    <source>
        <dbReference type="Proteomes" id="UP001328107"/>
    </source>
</evidence>
<evidence type="ECO:0000256" key="4">
    <source>
        <dbReference type="ARBA" id="ARBA00023136"/>
    </source>
</evidence>
<gene>
    <name evidence="7" type="ORF">PMAYCL1PPCAC_16511</name>
</gene>
<name>A0AAN5CL13_9BILA</name>
<dbReference type="GO" id="GO:0016020">
    <property type="term" value="C:membrane"/>
    <property type="evidence" value="ECO:0007669"/>
    <property type="project" value="UniProtKB-SubCell"/>
</dbReference>
<dbReference type="GO" id="GO:0004984">
    <property type="term" value="F:olfactory receptor activity"/>
    <property type="evidence" value="ECO:0007669"/>
    <property type="project" value="TreeGrafter"/>
</dbReference>
<keyword evidence="2 6" id="KW-0812">Transmembrane</keyword>
<evidence type="ECO:0000256" key="3">
    <source>
        <dbReference type="ARBA" id="ARBA00022989"/>
    </source>
</evidence>
<keyword evidence="8" id="KW-1185">Reference proteome</keyword>
<dbReference type="InterPro" id="IPR051080">
    <property type="entry name" value="Nematode_rcpt-like_serp_alpha"/>
</dbReference>
<feature type="non-terminal residue" evidence="7">
    <location>
        <position position="1"/>
    </location>
</feature>
<organism evidence="7 8">
    <name type="scientific">Pristionchus mayeri</name>
    <dbReference type="NCBI Taxonomy" id="1317129"/>
    <lineage>
        <taxon>Eukaryota</taxon>
        <taxon>Metazoa</taxon>
        <taxon>Ecdysozoa</taxon>
        <taxon>Nematoda</taxon>
        <taxon>Chromadorea</taxon>
        <taxon>Rhabditida</taxon>
        <taxon>Rhabditina</taxon>
        <taxon>Diplogasteromorpha</taxon>
        <taxon>Diplogasteroidea</taxon>
        <taxon>Neodiplogasteridae</taxon>
        <taxon>Pristionchus</taxon>
    </lineage>
</organism>
<comment type="caution">
    <text evidence="7">The sequence shown here is derived from an EMBL/GenBank/DDBJ whole genome shotgun (WGS) entry which is preliminary data.</text>
</comment>
<comment type="similarity">
    <text evidence="5">Belongs to the nematode receptor-like protein sra family.</text>
</comment>
<dbReference type="EMBL" id="BTRK01000004">
    <property type="protein sequence ID" value="GMR46316.1"/>
    <property type="molecule type" value="Genomic_DNA"/>
</dbReference>
<dbReference type="Proteomes" id="UP001328107">
    <property type="component" value="Unassembled WGS sequence"/>
</dbReference>
<evidence type="ECO:0000256" key="6">
    <source>
        <dbReference type="SAM" id="Phobius"/>
    </source>
</evidence>
<evidence type="ECO:0000256" key="5">
    <source>
        <dbReference type="ARBA" id="ARBA00037994"/>
    </source>
</evidence>
<evidence type="ECO:0000313" key="7">
    <source>
        <dbReference type="EMBL" id="GMR46316.1"/>
    </source>
</evidence>
<reference evidence="8" key="1">
    <citation type="submission" date="2022-10" db="EMBL/GenBank/DDBJ databases">
        <title>Genome assembly of Pristionchus species.</title>
        <authorList>
            <person name="Yoshida K."/>
            <person name="Sommer R.J."/>
        </authorList>
    </citation>
    <scope>NUCLEOTIDE SEQUENCE [LARGE SCALE GENOMIC DNA]</scope>
    <source>
        <strain evidence="8">RS5460</strain>
    </source>
</reference>
<dbReference type="PANTHER" id="PTHR31357">
    <property type="entry name" value="SERPENTINE RECEPTOR CLASS ALPHA-10"/>
    <property type="match status" value="1"/>
</dbReference>
<accession>A0AAN5CL13</accession>
<evidence type="ECO:0008006" key="9">
    <source>
        <dbReference type="Google" id="ProtNLM"/>
    </source>
</evidence>